<protein>
    <submittedName>
        <fullName evidence="6">Zinc transporter ZIP3</fullName>
    </submittedName>
</protein>
<evidence type="ECO:0000313" key="7">
    <source>
        <dbReference type="Proteomes" id="UP000242188"/>
    </source>
</evidence>
<keyword evidence="2 5" id="KW-0812">Transmembrane</keyword>
<accession>A0A210PR91</accession>
<feature type="transmembrane region" description="Helical" evidence="5">
    <location>
        <begin position="359"/>
        <end position="376"/>
    </location>
</feature>
<feature type="transmembrane region" description="Helical" evidence="5">
    <location>
        <begin position="22"/>
        <end position="42"/>
    </location>
</feature>
<feature type="transmembrane region" description="Helical" evidence="5">
    <location>
        <begin position="327"/>
        <end position="347"/>
    </location>
</feature>
<organism evidence="6 7">
    <name type="scientific">Mizuhopecten yessoensis</name>
    <name type="common">Japanese scallop</name>
    <name type="synonym">Patinopecten yessoensis</name>
    <dbReference type="NCBI Taxonomy" id="6573"/>
    <lineage>
        <taxon>Eukaryota</taxon>
        <taxon>Metazoa</taxon>
        <taxon>Spiralia</taxon>
        <taxon>Lophotrochozoa</taxon>
        <taxon>Mollusca</taxon>
        <taxon>Bivalvia</taxon>
        <taxon>Autobranchia</taxon>
        <taxon>Pteriomorphia</taxon>
        <taxon>Pectinida</taxon>
        <taxon>Pectinoidea</taxon>
        <taxon>Pectinidae</taxon>
        <taxon>Mizuhopecten</taxon>
    </lineage>
</organism>
<feature type="transmembrane region" description="Helical" evidence="5">
    <location>
        <begin position="63"/>
        <end position="85"/>
    </location>
</feature>
<reference evidence="6 7" key="1">
    <citation type="journal article" date="2017" name="Nat. Ecol. Evol.">
        <title>Scallop genome provides insights into evolution of bilaterian karyotype and development.</title>
        <authorList>
            <person name="Wang S."/>
            <person name="Zhang J."/>
            <person name="Jiao W."/>
            <person name="Li J."/>
            <person name="Xun X."/>
            <person name="Sun Y."/>
            <person name="Guo X."/>
            <person name="Huan P."/>
            <person name="Dong B."/>
            <person name="Zhang L."/>
            <person name="Hu X."/>
            <person name="Sun X."/>
            <person name="Wang J."/>
            <person name="Zhao C."/>
            <person name="Wang Y."/>
            <person name="Wang D."/>
            <person name="Huang X."/>
            <person name="Wang R."/>
            <person name="Lv J."/>
            <person name="Li Y."/>
            <person name="Zhang Z."/>
            <person name="Liu B."/>
            <person name="Lu W."/>
            <person name="Hui Y."/>
            <person name="Liang J."/>
            <person name="Zhou Z."/>
            <person name="Hou R."/>
            <person name="Li X."/>
            <person name="Liu Y."/>
            <person name="Li H."/>
            <person name="Ning X."/>
            <person name="Lin Y."/>
            <person name="Zhao L."/>
            <person name="Xing Q."/>
            <person name="Dou J."/>
            <person name="Li Y."/>
            <person name="Mao J."/>
            <person name="Guo H."/>
            <person name="Dou H."/>
            <person name="Li T."/>
            <person name="Mu C."/>
            <person name="Jiang W."/>
            <person name="Fu Q."/>
            <person name="Fu X."/>
            <person name="Miao Y."/>
            <person name="Liu J."/>
            <person name="Yu Q."/>
            <person name="Li R."/>
            <person name="Liao H."/>
            <person name="Li X."/>
            <person name="Kong Y."/>
            <person name="Jiang Z."/>
            <person name="Chourrout D."/>
            <person name="Li R."/>
            <person name="Bao Z."/>
        </authorList>
    </citation>
    <scope>NUCLEOTIDE SEQUENCE [LARGE SCALE GENOMIC DNA]</scope>
    <source>
        <strain evidence="6 7">PY_sf001</strain>
    </source>
</reference>
<evidence type="ECO:0000256" key="1">
    <source>
        <dbReference type="ARBA" id="ARBA00004141"/>
    </source>
</evidence>
<evidence type="ECO:0000256" key="5">
    <source>
        <dbReference type="SAM" id="Phobius"/>
    </source>
</evidence>
<name>A0A210PR91_MIZYE</name>
<evidence type="ECO:0000313" key="6">
    <source>
        <dbReference type="EMBL" id="OWF39027.1"/>
    </source>
</evidence>
<sequence length="378" mass="42248">MSGFTSRRHFPMPESEVDMDVVVAKIISLVVLTVLTVLFGLFPCRLMQYFAKTIFKRKKVLDYMLSSLKCFSGGVFLGTCFLHLIPETRTKIDQMMSQIRSHSTYPVAELLTMAGFFGVIFTEHAIRALYKKLQAMTDNDREWTESEILPTTHSTILKSDIEGDIESQSLHSLQNQDVESGSHEMNMMNETEDTKEIMDMEIEPAPLQDLEVKQVVTELSRGDDSSRGHMRSVLFITALSFHGVFEGMALGLQSLESNVWVLCFAISIHRGILAFGIGLQHMRNDEKHSTMVFSVASFAILAAVGIIIGIAISTGAQLYTDVNVPNAILQSLATGTLFYIIFFDILFKEMDGNKDVKKMSCTFVGFAVMAVIFAVTRE</sequence>
<feature type="transmembrane region" description="Helical" evidence="5">
    <location>
        <begin position="105"/>
        <end position="126"/>
    </location>
</feature>
<proteinExistence type="predicted"/>
<dbReference type="PANTHER" id="PTHR11040">
    <property type="entry name" value="ZINC/IRON TRANSPORTER"/>
    <property type="match status" value="1"/>
</dbReference>
<evidence type="ECO:0000256" key="3">
    <source>
        <dbReference type="ARBA" id="ARBA00022989"/>
    </source>
</evidence>
<gene>
    <name evidence="6" type="ORF">KP79_PYT15133</name>
</gene>
<keyword evidence="3 5" id="KW-1133">Transmembrane helix</keyword>
<dbReference type="EMBL" id="NEDP02005548">
    <property type="protein sequence ID" value="OWF39027.1"/>
    <property type="molecule type" value="Genomic_DNA"/>
</dbReference>
<dbReference type="OrthoDB" id="448280at2759"/>
<keyword evidence="4 5" id="KW-0472">Membrane</keyword>
<feature type="transmembrane region" description="Helical" evidence="5">
    <location>
        <begin position="259"/>
        <end position="279"/>
    </location>
</feature>
<evidence type="ECO:0000256" key="4">
    <source>
        <dbReference type="ARBA" id="ARBA00023136"/>
    </source>
</evidence>
<dbReference type="Pfam" id="PF02535">
    <property type="entry name" value="Zip"/>
    <property type="match status" value="1"/>
</dbReference>
<feature type="transmembrane region" description="Helical" evidence="5">
    <location>
        <begin position="291"/>
        <end position="315"/>
    </location>
</feature>
<comment type="caution">
    <text evidence="6">The sequence shown here is derived from an EMBL/GenBank/DDBJ whole genome shotgun (WGS) entry which is preliminary data.</text>
</comment>
<dbReference type="GO" id="GO:0005886">
    <property type="term" value="C:plasma membrane"/>
    <property type="evidence" value="ECO:0007669"/>
    <property type="project" value="TreeGrafter"/>
</dbReference>
<comment type="subcellular location">
    <subcellularLocation>
        <location evidence="1">Membrane</location>
        <topology evidence="1">Multi-pass membrane protein</topology>
    </subcellularLocation>
</comment>
<dbReference type="STRING" id="6573.A0A210PR91"/>
<dbReference type="AlphaFoldDB" id="A0A210PR91"/>
<dbReference type="PANTHER" id="PTHR11040:SF219">
    <property type="entry name" value="ZRT (ZRT), IRT- (IRT-) LIKE PROTEIN TRANSPORTER"/>
    <property type="match status" value="1"/>
</dbReference>
<evidence type="ECO:0000256" key="2">
    <source>
        <dbReference type="ARBA" id="ARBA00022692"/>
    </source>
</evidence>
<dbReference type="InterPro" id="IPR003689">
    <property type="entry name" value="ZIP"/>
</dbReference>
<keyword evidence="7" id="KW-1185">Reference proteome</keyword>
<dbReference type="GO" id="GO:0005385">
    <property type="term" value="F:zinc ion transmembrane transporter activity"/>
    <property type="evidence" value="ECO:0007669"/>
    <property type="project" value="TreeGrafter"/>
</dbReference>
<dbReference type="Proteomes" id="UP000242188">
    <property type="component" value="Unassembled WGS sequence"/>
</dbReference>
<feature type="transmembrane region" description="Helical" evidence="5">
    <location>
        <begin position="233"/>
        <end position="253"/>
    </location>
</feature>